<dbReference type="PANTHER" id="PTHR12281:SF8">
    <property type="entry name" value="DCN1-LIKE PROTEIN 4"/>
    <property type="match status" value="1"/>
</dbReference>
<dbReference type="Proteomes" id="UP000006718">
    <property type="component" value="Chromosome 5"/>
</dbReference>
<evidence type="ECO:0000313" key="6">
    <source>
        <dbReference type="Proteomes" id="UP000006718"/>
    </source>
</evidence>
<dbReference type="InterPro" id="IPR011992">
    <property type="entry name" value="EF-hand-dom_pair"/>
</dbReference>
<reference evidence="6" key="1">
    <citation type="journal article" date="2007" name="Science">
        <title>Evolutionary and biomedical insights from the rhesus macaque genome.</title>
        <authorList>
            <person name="Gibbs R.A."/>
            <person name="Rogers J."/>
            <person name="Katze M.G."/>
            <person name="Bumgarner R."/>
            <person name="Weinstock G.M."/>
            <person name="Mardis E.R."/>
            <person name="Remington K.A."/>
            <person name="Strausberg R.L."/>
            <person name="Venter J.C."/>
            <person name="Wilson R.K."/>
            <person name="Batzer M.A."/>
            <person name="Bustamante C.D."/>
            <person name="Eichler E.E."/>
            <person name="Hahn M.W."/>
            <person name="Hardison R.C."/>
            <person name="Makova K.D."/>
            <person name="Miller W."/>
            <person name="Milosavljevic A."/>
            <person name="Palermo R.E."/>
            <person name="Siepel A."/>
            <person name="Sikela J.M."/>
            <person name="Attaway T."/>
            <person name="Bell S."/>
            <person name="Bernard K.E."/>
            <person name="Buhay C.J."/>
            <person name="Chandrabose M.N."/>
            <person name="Dao M."/>
            <person name="Davis C."/>
            <person name="Delehaunty K.D."/>
            <person name="Ding Y."/>
            <person name="Dinh H.H."/>
            <person name="Dugan-Rocha S."/>
            <person name="Fulton L.A."/>
            <person name="Gabisi R.A."/>
            <person name="Garner T.T."/>
            <person name="Godfrey J."/>
            <person name="Hawes A.C."/>
            <person name="Hernandez J."/>
            <person name="Hines S."/>
            <person name="Holder M."/>
            <person name="Hume J."/>
            <person name="Jhangiani S.N."/>
            <person name="Joshi V."/>
            <person name="Khan Z.M."/>
            <person name="Kirkness E.F."/>
            <person name="Cree A."/>
            <person name="Fowler R.G."/>
            <person name="Lee S."/>
            <person name="Lewis L.R."/>
            <person name="Li Z."/>
            <person name="Liu Y.-S."/>
            <person name="Moore S.M."/>
            <person name="Muzny D."/>
            <person name="Nazareth L.V."/>
            <person name="Ngo D.N."/>
            <person name="Okwuonu G.O."/>
            <person name="Pai G."/>
            <person name="Parker D."/>
            <person name="Paul H.A."/>
            <person name="Pfannkoch C."/>
            <person name="Pohl C.S."/>
            <person name="Rogers Y.-H.C."/>
            <person name="Ruiz S.J."/>
            <person name="Sabo A."/>
            <person name="Santibanez J."/>
            <person name="Schneider B.W."/>
            <person name="Smith S.M."/>
            <person name="Sodergren E."/>
            <person name="Svatek A.F."/>
            <person name="Utterback T.R."/>
            <person name="Vattathil S."/>
            <person name="Warren W."/>
            <person name="White C.S."/>
            <person name="Chinwalla A.T."/>
            <person name="Feng Y."/>
            <person name="Halpern A.L."/>
            <person name="Hillier L.W."/>
            <person name="Huang X."/>
            <person name="Minx P."/>
            <person name="Nelson J.O."/>
            <person name="Pepin K.H."/>
            <person name="Qin X."/>
            <person name="Sutton G.G."/>
            <person name="Venter E."/>
            <person name="Walenz B.P."/>
            <person name="Wallis J.W."/>
            <person name="Worley K.C."/>
            <person name="Yang S.-P."/>
            <person name="Jones S.M."/>
            <person name="Marra M.A."/>
            <person name="Rocchi M."/>
            <person name="Schein J.E."/>
            <person name="Baertsch R."/>
            <person name="Clarke L."/>
            <person name="Csuros M."/>
            <person name="Glasscock J."/>
            <person name="Harris R.A."/>
            <person name="Havlak P."/>
            <person name="Jackson A.R."/>
            <person name="Jiang H."/>
            <person name="Liu Y."/>
            <person name="Messina D.N."/>
            <person name="Shen Y."/>
            <person name="Song H.X.-Z."/>
            <person name="Wylie T."/>
            <person name="Zhang L."/>
            <person name="Birney E."/>
            <person name="Han K."/>
            <person name="Konkel M.K."/>
            <person name="Lee J."/>
            <person name="Smit A.F.A."/>
            <person name="Ullmer B."/>
            <person name="Wang H."/>
            <person name="Xing J."/>
            <person name="Burhans R."/>
            <person name="Cheng Z."/>
            <person name="Karro J.E."/>
            <person name="Ma J."/>
            <person name="Raney B."/>
            <person name="She X."/>
            <person name="Cox M.J."/>
            <person name="Demuth J.P."/>
            <person name="Dumas L.J."/>
            <person name="Han S.-G."/>
            <person name="Hopkins J."/>
            <person name="Karimpour-Fard A."/>
            <person name="Kim Y.H."/>
            <person name="Pollack J.R."/>
            <person name="Vinar T."/>
            <person name="Addo-Quaye C."/>
            <person name="Degenhardt J."/>
            <person name="Denby A."/>
            <person name="Hubisz M.J."/>
            <person name="Indap A."/>
            <person name="Kosiol C."/>
            <person name="Lahn B.T."/>
            <person name="Lawson H.A."/>
            <person name="Marklein A."/>
            <person name="Nielsen R."/>
            <person name="Vallender E.J."/>
            <person name="Clark A.G."/>
            <person name="Ferguson B."/>
            <person name="Hernandez R.D."/>
            <person name="Hirani K."/>
            <person name="Kehrer-Sawatzki H."/>
            <person name="Kolb J."/>
            <person name="Patil S."/>
            <person name="Pu L.-L."/>
            <person name="Ren Y."/>
            <person name="Smith D.G."/>
            <person name="Wheeler D.A."/>
            <person name="Schenck I."/>
            <person name="Ball E.V."/>
            <person name="Chen R."/>
            <person name="Cooper D.N."/>
            <person name="Giardine B."/>
            <person name="Hsu F."/>
            <person name="Kent W.J."/>
            <person name="Lesk A."/>
            <person name="Nelson D.L."/>
            <person name="O'brien W.E."/>
            <person name="Pruefer K."/>
            <person name="Stenson P.D."/>
            <person name="Wallace J.C."/>
            <person name="Ke H."/>
            <person name="Liu X.-M."/>
            <person name="Wang P."/>
            <person name="Xiang A.P."/>
            <person name="Yang F."/>
            <person name="Barber G.P."/>
            <person name="Haussler D."/>
            <person name="Karolchik D."/>
            <person name="Kern A.D."/>
            <person name="Kuhn R.M."/>
            <person name="Smith K.E."/>
            <person name="Zwieg A.S."/>
        </authorList>
    </citation>
    <scope>NUCLEOTIDE SEQUENCE [LARGE SCALE GENOMIC DNA]</scope>
    <source>
        <strain evidence="6">17573</strain>
    </source>
</reference>
<dbReference type="eggNOG" id="KOG3077">
    <property type="taxonomic scope" value="Eukaryota"/>
</dbReference>
<keyword evidence="3" id="KW-0472">Membrane</keyword>
<dbReference type="InterPro" id="IPR014764">
    <property type="entry name" value="DCN-prot"/>
</dbReference>
<keyword evidence="6" id="KW-1185">Reference proteome</keyword>
<dbReference type="SMR" id="F6UHZ9"/>
<feature type="domain" description="DCUN1" evidence="4">
    <location>
        <begin position="140"/>
        <end position="335"/>
    </location>
</feature>
<feature type="compositionally biased region" description="Basic and acidic residues" evidence="2">
    <location>
        <begin position="17"/>
        <end position="30"/>
    </location>
</feature>
<dbReference type="Gene3D" id="1.10.238.10">
    <property type="entry name" value="EF-hand"/>
    <property type="match status" value="1"/>
</dbReference>
<dbReference type="VGNC" id="VGNC:71809">
    <property type="gene designation" value="DCUN1D4"/>
</dbReference>
<dbReference type="VEuPathDB" id="HostDB:ENSMMUG00000008579"/>
<reference evidence="5" key="3">
    <citation type="submission" date="2025-08" db="UniProtKB">
        <authorList>
            <consortium name="Ensembl"/>
        </authorList>
    </citation>
    <scope>IDENTIFICATION</scope>
    <source>
        <strain evidence="5">17573</strain>
    </source>
</reference>
<evidence type="ECO:0000256" key="2">
    <source>
        <dbReference type="SAM" id="MobiDB-lite"/>
    </source>
</evidence>
<feature type="compositionally biased region" description="Polar residues" evidence="2">
    <location>
        <begin position="84"/>
        <end position="95"/>
    </location>
</feature>
<accession>F6UHZ9</accession>
<evidence type="ECO:0000256" key="1">
    <source>
        <dbReference type="RuleBase" id="RU363131"/>
    </source>
</evidence>
<evidence type="ECO:0000313" key="5">
    <source>
        <dbReference type="Ensembl" id="ENSMMUP00000011253.4"/>
    </source>
</evidence>
<feature type="region of interest" description="Disordered" evidence="2">
    <location>
        <begin position="81"/>
        <end position="121"/>
    </location>
</feature>
<dbReference type="PANTHER" id="PTHR12281">
    <property type="entry name" value="RP42 RELATED"/>
    <property type="match status" value="1"/>
</dbReference>
<dbReference type="FunFam" id="1.10.238.10:FF:000041">
    <property type="entry name" value="DCN1-like protein"/>
    <property type="match status" value="1"/>
</dbReference>
<protein>
    <recommendedName>
        <fullName evidence="1">DCN1-like protein</fullName>
    </recommendedName>
    <alternativeName>
        <fullName evidence="1">Defective in cullin neddylation protein 1-like protein</fullName>
    </alternativeName>
</protein>
<dbReference type="Ensembl" id="ENSMMUT00000011996.4">
    <property type="protein sequence ID" value="ENSMMUP00000011253.4"/>
    <property type="gene ID" value="ENSMMUG00000008579.4"/>
</dbReference>
<name>F6UHZ9_MACMU</name>
<evidence type="ECO:0000313" key="7">
    <source>
        <dbReference type="VGNC" id="VGNC:71809"/>
    </source>
</evidence>
<dbReference type="ExpressionAtlas" id="F6UHZ9">
    <property type="expression patterns" value="baseline"/>
</dbReference>
<dbReference type="InterPro" id="IPR005176">
    <property type="entry name" value="PONY_dom"/>
</dbReference>
<evidence type="ECO:0000259" key="4">
    <source>
        <dbReference type="PROSITE" id="PS51229"/>
    </source>
</evidence>
<dbReference type="AlphaFoldDB" id="F6UHZ9"/>
<organism evidence="5 6">
    <name type="scientific">Macaca mulatta</name>
    <name type="common">Rhesus macaque</name>
    <dbReference type="NCBI Taxonomy" id="9544"/>
    <lineage>
        <taxon>Eukaryota</taxon>
        <taxon>Metazoa</taxon>
        <taxon>Chordata</taxon>
        <taxon>Craniata</taxon>
        <taxon>Vertebrata</taxon>
        <taxon>Euteleostomi</taxon>
        <taxon>Mammalia</taxon>
        <taxon>Eutheria</taxon>
        <taxon>Euarchontoglires</taxon>
        <taxon>Primates</taxon>
        <taxon>Haplorrhini</taxon>
        <taxon>Catarrhini</taxon>
        <taxon>Cercopithecidae</taxon>
        <taxon>Cercopithecinae</taxon>
        <taxon>Macaca</taxon>
    </lineage>
</organism>
<sequence>MEVEAAFGSSGQGREGGTGEEREGASERGFQRISKGLSGAGGSVRKADFQLNSHLSTLANIHKIYHTLNKLNLTEDIGQDDHQTGSLRSCSSSDCFNKVMPPRKKRRPASGDDLSAKKSRHDSMYRKYDSTRIKTEEEAFSSKRCLEWFYEYAGTDDVVGPEGMEKFCEDIGVEPENVVMLVLAWKLDAQNMGYFTLQEWLKGMTSLQCDTTEKLRNTLDYLRSFLNDSTNFKLIYRYAFDFARQSKYKVINKDQWCNVLEFSRTINLDLSNYDEDGACKYCRYPSAIHVPFYIIFIGKSLGYIIIIIIIIIITTTTVSLFHSRASFVGRVCGMV</sequence>
<dbReference type="GeneTree" id="ENSGT00940000156935"/>
<proteinExistence type="predicted"/>
<dbReference type="PROSITE" id="PS51229">
    <property type="entry name" value="DCUN1"/>
    <property type="match status" value="1"/>
</dbReference>
<evidence type="ECO:0000256" key="3">
    <source>
        <dbReference type="SAM" id="Phobius"/>
    </source>
</evidence>
<feature type="region of interest" description="Disordered" evidence="2">
    <location>
        <begin position="1"/>
        <end position="42"/>
    </location>
</feature>
<reference evidence="5" key="4">
    <citation type="submission" date="2025-09" db="UniProtKB">
        <authorList>
            <consortium name="Ensembl"/>
        </authorList>
    </citation>
    <scope>IDENTIFICATION</scope>
    <source>
        <strain evidence="5">17573</strain>
    </source>
</reference>
<reference evidence="5" key="2">
    <citation type="submission" date="2019-01" db="EMBL/GenBank/DDBJ databases">
        <authorList>
            <person name="Graves T."/>
            <person name="Eichler E.E."/>
            <person name="Wilson R.K."/>
        </authorList>
    </citation>
    <scope>NUCLEOTIDE SEQUENCE [LARGE SCALE GENOMIC DNA]</scope>
    <source>
        <strain evidence="5">17573</strain>
    </source>
</reference>
<keyword evidence="3" id="KW-1133">Transmembrane helix</keyword>
<feature type="transmembrane region" description="Helical" evidence="3">
    <location>
        <begin position="301"/>
        <end position="321"/>
    </location>
</feature>
<dbReference type="Bgee" id="ENSMMUG00000008579">
    <property type="expression patterns" value="Expressed in spermatid and 22 other cell types or tissues"/>
</dbReference>
<keyword evidence="3" id="KW-0812">Transmembrane</keyword>
<gene>
    <name evidence="5 7" type="primary">DCUN1D4</name>
</gene>
<dbReference type="SUPFAM" id="SSF47473">
    <property type="entry name" value="EF-hand"/>
    <property type="match status" value="1"/>
</dbReference>